<feature type="domain" description="NAD-dependent epimerase/dehydratase" evidence="1">
    <location>
        <begin position="28"/>
        <end position="237"/>
    </location>
</feature>
<name>A0A8R2NW91_ACYPI</name>
<dbReference type="InterPro" id="IPR001509">
    <property type="entry name" value="Epimerase_deHydtase"/>
</dbReference>
<dbReference type="RefSeq" id="XP_029347043.1">
    <property type="nucleotide sequence ID" value="XM_029491183.1"/>
</dbReference>
<dbReference type="Pfam" id="PF01370">
    <property type="entry name" value="Epimerase"/>
    <property type="match status" value="2"/>
</dbReference>
<keyword evidence="4" id="KW-1185">Reference proteome</keyword>
<dbReference type="SUPFAM" id="SSF51735">
    <property type="entry name" value="NAD(P)-binding Rossmann-fold domains"/>
    <property type="match status" value="2"/>
</dbReference>
<evidence type="ECO:0000259" key="1">
    <source>
        <dbReference type="Pfam" id="PF01370"/>
    </source>
</evidence>
<feature type="domain" description="DUF1731" evidence="2">
    <location>
        <begin position="274"/>
        <end position="321"/>
    </location>
</feature>
<evidence type="ECO:0000259" key="2">
    <source>
        <dbReference type="Pfam" id="PF08338"/>
    </source>
</evidence>
<dbReference type="InterPro" id="IPR013549">
    <property type="entry name" value="DUF1731"/>
</dbReference>
<sequence length="648" mass="72680">MKNPLANVQFKTSFRFLQTALFSTKGHVLIGGGTGFIGRNLKEFLLRKNYKVTAISRIKTGEKHIINWADLIIYGVPNDVTAVVNLSGEPIMVPFKGFGNNFKKKIWTSRVGSTALLTDIINSAKCKPYVFITITSTDIYPSDGEVHTEQFIPTDQMVDCNFFTRLGTDWEQASKYFPFRKVSIRTGTVLGHNGGYLKCLKYPTAIGLGAQIGDGCQQQPWIHICDLLNLILFSIENEEIIGILNGVSPQGVTNGEITTIYTHMLKKSPVMLNIPRMLLKTTFGEERTKLILEGRKVLPTRTLNCGFKFQYCEITDALKNLLGRNREHDLLIMISMSRNYSMTSKGRVLIGGGTGFVGKCLKQYLKDQNYDVTIISRKNNGFTKSDSVISWDQVKKNEIPLDTVAVINAAGEPILEPTRLWTSKFKKSVWDSRVLTNQCLVDAIDKMNTQKPKLFVSFSGVGIYPPNTDKCKPYTENYDVKEFDYLSKLAIGIEKSAIPKSDDVRSVIIRLGVVFGRQGGFISQLYPFFRFGFGICMGNGSQFLPWIHIDDVCRLVLFAIENNSVEGIVNGVAPEIVTHHYFAKSFVEVFGHSFVLKVPGFIFKLIFGTERAKMVLEGQAVEPTKLNNLNFSYKLPDIKTALCRVSQE</sequence>
<dbReference type="PANTHER" id="PTHR11092:SF0">
    <property type="entry name" value="EPIMERASE FAMILY PROTEIN SDR39U1"/>
    <property type="match status" value="1"/>
</dbReference>
<evidence type="ECO:0000313" key="4">
    <source>
        <dbReference type="Proteomes" id="UP000007819"/>
    </source>
</evidence>
<dbReference type="NCBIfam" id="TIGR01777">
    <property type="entry name" value="yfcH"/>
    <property type="match status" value="2"/>
</dbReference>
<reference evidence="3" key="2">
    <citation type="submission" date="2022-06" db="UniProtKB">
        <authorList>
            <consortium name="EnsemblMetazoa"/>
        </authorList>
    </citation>
    <scope>IDENTIFICATION</scope>
</reference>
<feature type="domain" description="NAD-dependent epimerase/dehydratase" evidence="1">
    <location>
        <begin position="348"/>
        <end position="563"/>
    </location>
</feature>
<dbReference type="AlphaFoldDB" id="A0A8R2NW91"/>
<dbReference type="Proteomes" id="UP000007819">
    <property type="component" value="Chromosome A3"/>
</dbReference>
<dbReference type="OrthoDB" id="276721at2759"/>
<dbReference type="Gene3D" id="3.40.50.720">
    <property type="entry name" value="NAD(P)-binding Rossmann-like Domain"/>
    <property type="match status" value="2"/>
</dbReference>
<dbReference type="InterPro" id="IPR010099">
    <property type="entry name" value="SDR39U1"/>
</dbReference>
<evidence type="ECO:0008006" key="5">
    <source>
        <dbReference type="Google" id="ProtNLM"/>
    </source>
</evidence>
<dbReference type="KEGG" id="api:100160296"/>
<dbReference type="PANTHER" id="PTHR11092">
    <property type="entry name" value="SUGAR NUCLEOTIDE EPIMERASE RELATED"/>
    <property type="match status" value="1"/>
</dbReference>
<dbReference type="Pfam" id="PF08338">
    <property type="entry name" value="DUF1731"/>
    <property type="match status" value="2"/>
</dbReference>
<dbReference type="GeneID" id="100160296"/>
<protein>
    <recommendedName>
        <fullName evidence="5">Epimerase family protein SDR39U1</fullName>
    </recommendedName>
</protein>
<dbReference type="InterPro" id="IPR036291">
    <property type="entry name" value="NAD(P)-bd_dom_sf"/>
</dbReference>
<evidence type="ECO:0000313" key="3">
    <source>
        <dbReference type="EnsemblMetazoa" id="XP_029347043.1"/>
    </source>
</evidence>
<dbReference type="EnsemblMetazoa" id="XM_029491183.1">
    <property type="protein sequence ID" value="XP_029347043.1"/>
    <property type="gene ID" value="LOC100160296"/>
</dbReference>
<organism evidence="3 4">
    <name type="scientific">Acyrthosiphon pisum</name>
    <name type="common">Pea aphid</name>
    <dbReference type="NCBI Taxonomy" id="7029"/>
    <lineage>
        <taxon>Eukaryota</taxon>
        <taxon>Metazoa</taxon>
        <taxon>Ecdysozoa</taxon>
        <taxon>Arthropoda</taxon>
        <taxon>Hexapoda</taxon>
        <taxon>Insecta</taxon>
        <taxon>Pterygota</taxon>
        <taxon>Neoptera</taxon>
        <taxon>Paraneoptera</taxon>
        <taxon>Hemiptera</taxon>
        <taxon>Sternorrhyncha</taxon>
        <taxon>Aphidomorpha</taxon>
        <taxon>Aphidoidea</taxon>
        <taxon>Aphididae</taxon>
        <taxon>Macrosiphini</taxon>
        <taxon>Acyrthosiphon</taxon>
    </lineage>
</organism>
<reference evidence="4" key="1">
    <citation type="submission" date="2010-06" db="EMBL/GenBank/DDBJ databases">
        <authorList>
            <person name="Jiang H."/>
            <person name="Abraham K."/>
            <person name="Ali S."/>
            <person name="Alsbrooks S.L."/>
            <person name="Anim B.N."/>
            <person name="Anosike U.S."/>
            <person name="Attaway T."/>
            <person name="Bandaranaike D.P."/>
            <person name="Battles P.K."/>
            <person name="Bell S.N."/>
            <person name="Bell A.V."/>
            <person name="Beltran B."/>
            <person name="Bickham C."/>
            <person name="Bustamante Y."/>
            <person name="Caleb T."/>
            <person name="Canada A."/>
            <person name="Cardenas V."/>
            <person name="Carter K."/>
            <person name="Chacko J."/>
            <person name="Chandrabose M.N."/>
            <person name="Chavez D."/>
            <person name="Chavez A."/>
            <person name="Chen L."/>
            <person name="Chu H.-S."/>
            <person name="Claassen K.J."/>
            <person name="Cockrell R."/>
            <person name="Collins M."/>
            <person name="Cooper J.A."/>
            <person name="Cree A."/>
            <person name="Curry S.M."/>
            <person name="Da Y."/>
            <person name="Dao M.D."/>
            <person name="Das B."/>
            <person name="Davila M.-L."/>
            <person name="Davy-Carroll L."/>
            <person name="Denson S."/>
            <person name="Dinh H."/>
            <person name="Ebong V.E."/>
            <person name="Edwards J.R."/>
            <person name="Egan A."/>
            <person name="El-Daye J."/>
            <person name="Escobedo L."/>
            <person name="Fernandez S."/>
            <person name="Fernando P.R."/>
            <person name="Flagg N."/>
            <person name="Forbes L.D."/>
            <person name="Fowler R.G."/>
            <person name="Fu Q."/>
            <person name="Gabisi R.A."/>
            <person name="Ganer J."/>
            <person name="Garbino Pronczuk A."/>
            <person name="Garcia R.M."/>
            <person name="Garner T."/>
            <person name="Garrett T.E."/>
            <person name="Gonzalez D.A."/>
            <person name="Hamid H."/>
            <person name="Hawkins E.S."/>
            <person name="Hirani K."/>
            <person name="Hogues M.E."/>
            <person name="Hollins B."/>
            <person name="Hsiao C.-H."/>
            <person name="Jabil R."/>
            <person name="James M.L."/>
            <person name="Jhangiani S.N."/>
            <person name="Johnson B."/>
            <person name="Johnson Q."/>
            <person name="Joshi V."/>
            <person name="Kalu J.B."/>
            <person name="Kam C."/>
            <person name="Kashfia A."/>
            <person name="Keebler J."/>
            <person name="Kisamo H."/>
            <person name="Kovar C.L."/>
            <person name="Lago L.A."/>
            <person name="Lai C.-Y."/>
            <person name="Laidlaw J."/>
            <person name="Lara F."/>
            <person name="Le T.-K."/>
            <person name="Lee S.L."/>
            <person name="Legall F.H."/>
            <person name="Lemon S.J."/>
            <person name="Lewis L.R."/>
            <person name="Li B."/>
            <person name="Liu Y."/>
            <person name="Liu Y.-S."/>
            <person name="Lopez J."/>
            <person name="Lozado R.J."/>
            <person name="Lu J."/>
            <person name="Madu R.C."/>
            <person name="Maheshwari M."/>
            <person name="Maheshwari R."/>
            <person name="Malloy K."/>
            <person name="Martinez E."/>
            <person name="Mathew T."/>
            <person name="Mercado I.C."/>
            <person name="Mercado C."/>
            <person name="Meyer B."/>
            <person name="Montgomery K."/>
            <person name="Morgan M.B."/>
            <person name="Munidasa M."/>
            <person name="Nazareth L.V."/>
            <person name="Nelson J."/>
            <person name="Ng B.M."/>
            <person name="Nguyen N.B."/>
            <person name="Nguyen P.Q."/>
            <person name="Nguyen T."/>
            <person name="Obregon M."/>
            <person name="Okwuonu G.O."/>
            <person name="Onwere C.G."/>
            <person name="Orozco G."/>
            <person name="Parra A."/>
            <person name="Patel S."/>
            <person name="Patil S."/>
            <person name="Perez A."/>
            <person name="Perez Y."/>
            <person name="Pham C."/>
            <person name="Primus E.L."/>
            <person name="Pu L.-L."/>
            <person name="Puazo M."/>
            <person name="Qin X."/>
            <person name="Quiroz J.B."/>
            <person name="Reese J."/>
            <person name="Richards S."/>
            <person name="Rives C.M."/>
            <person name="Robberts R."/>
            <person name="Ruiz S.J."/>
            <person name="Ruiz M.J."/>
            <person name="Santibanez J."/>
            <person name="Schneider B.W."/>
            <person name="Sisson I."/>
            <person name="Smith M."/>
            <person name="Sodergren E."/>
            <person name="Song X.-Z."/>
            <person name="Song B.B."/>
            <person name="Summersgill H."/>
            <person name="Thelus R."/>
            <person name="Thornton R.D."/>
            <person name="Trejos Z.Y."/>
            <person name="Usmani K."/>
            <person name="Vattathil S."/>
            <person name="Villasana D."/>
            <person name="Walker D.L."/>
            <person name="Wang S."/>
            <person name="Wang K."/>
            <person name="White C.S."/>
            <person name="Williams A.C."/>
            <person name="Williamson J."/>
            <person name="Wilson K."/>
            <person name="Woghiren I.O."/>
            <person name="Woodworth J.R."/>
            <person name="Worley K.C."/>
            <person name="Wright R.A."/>
            <person name="Wu W."/>
            <person name="Young L."/>
            <person name="Zhang L."/>
            <person name="Zhang J."/>
            <person name="Zhu Y."/>
            <person name="Muzny D.M."/>
            <person name="Weinstock G."/>
            <person name="Gibbs R.A."/>
        </authorList>
    </citation>
    <scope>NUCLEOTIDE SEQUENCE [LARGE SCALE GENOMIC DNA]</scope>
    <source>
        <strain evidence="4">LSR1</strain>
    </source>
</reference>
<accession>A0A8R2NW91</accession>
<feature type="domain" description="DUF1731" evidence="2">
    <location>
        <begin position="598"/>
        <end position="642"/>
    </location>
</feature>
<proteinExistence type="predicted"/>